<dbReference type="Proteomes" id="UP000811844">
    <property type="component" value="Unassembled WGS sequence"/>
</dbReference>
<dbReference type="Pfam" id="PF00126">
    <property type="entry name" value="HTH_1"/>
    <property type="match status" value="1"/>
</dbReference>
<dbReference type="InterPro" id="IPR036390">
    <property type="entry name" value="WH_DNA-bd_sf"/>
</dbReference>
<gene>
    <name evidence="6" type="ORF">G3R48_12560</name>
</gene>
<keyword evidence="4" id="KW-0804">Transcription</keyword>
<comment type="similarity">
    <text evidence="1">Belongs to the LysR transcriptional regulatory family.</text>
</comment>
<dbReference type="InterPro" id="IPR005119">
    <property type="entry name" value="LysR_subst-bd"/>
</dbReference>
<protein>
    <submittedName>
        <fullName evidence="6">LysR family transcriptional regulator</fullName>
    </submittedName>
</protein>
<evidence type="ECO:0000256" key="3">
    <source>
        <dbReference type="ARBA" id="ARBA00023125"/>
    </source>
</evidence>
<accession>A0ABS5I448</accession>
<keyword evidence="3" id="KW-0238">DNA-binding</keyword>
<keyword evidence="2" id="KW-0805">Transcription regulation</keyword>
<dbReference type="SUPFAM" id="SSF46785">
    <property type="entry name" value="Winged helix' DNA-binding domain"/>
    <property type="match status" value="1"/>
</dbReference>
<dbReference type="InterPro" id="IPR000847">
    <property type="entry name" value="LysR_HTH_N"/>
</dbReference>
<sequence>MPSRTKQLALFLDVVQQGSFTKAAALHDMDNSLLSKQIKKLETALGVQLLNRSTRSFSLTPAGEEIFEQTQRLMGNLTQIQSIANAYQSELKGKLRISAGVHFGQQYLHPVLIKFMKTYPHVQVTLSLDDKPTDIISDHFDVAFRVGKLTESNLIARKIANSHFAVLASKDFIIQHGQPTTPQALAELPAVIYHNGHANLDTFSMTTEPHGGDFKTFKMRGNYRVGDVRTMMEAAEAGIGYCVVDLFNLTAPITQSNLVPLLTNYGLSNMGMGFYAIYPHRKPTPIVSELIDALQAHIGTPPFWVAHVPNYNEYYQ</sequence>
<evidence type="ECO:0000259" key="5">
    <source>
        <dbReference type="PROSITE" id="PS50931"/>
    </source>
</evidence>
<proteinExistence type="inferred from homology"/>
<evidence type="ECO:0000256" key="1">
    <source>
        <dbReference type="ARBA" id="ARBA00009437"/>
    </source>
</evidence>
<organism evidence="6 7">
    <name type="scientific">Shewanella intestini</name>
    <dbReference type="NCBI Taxonomy" id="2017544"/>
    <lineage>
        <taxon>Bacteria</taxon>
        <taxon>Pseudomonadati</taxon>
        <taxon>Pseudomonadota</taxon>
        <taxon>Gammaproteobacteria</taxon>
        <taxon>Alteromonadales</taxon>
        <taxon>Shewanellaceae</taxon>
        <taxon>Shewanella</taxon>
    </lineage>
</organism>
<dbReference type="RefSeq" id="WP_153665118.1">
    <property type="nucleotide sequence ID" value="NZ_JAAIKR010000012.1"/>
</dbReference>
<evidence type="ECO:0000313" key="6">
    <source>
        <dbReference type="EMBL" id="MBR9728809.1"/>
    </source>
</evidence>
<comment type="caution">
    <text evidence="6">The sequence shown here is derived from an EMBL/GenBank/DDBJ whole genome shotgun (WGS) entry which is preliminary data.</text>
</comment>
<dbReference type="SUPFAM" id="SSF53850">
    <property type="entry name" value="Periplasmic binding protein-like II"/>
    <property type="match status" value="1"/>
</dbReference>
<keyword evidence="7" id="KW-1185">Reference proteome</keyword>
<evidence type="ECO:0000313" key="7">
    <source>
        <dbReference type="Proteomes" id="UP000811844"/>
    </source>
</evidence>
<reference evidence="6 7" key="1">
    <citation type="submission" date="2020-02" db="EMBL/GenBank/DDBJ databases">
        <title>Shewanella WXL01 sp. nov., a marine bacterium isolated from green algae in Luhuitou Fringing Reef (Northern South China Sea).</title>
        <authorList>
            <person name="Wang X."/>
        </authorList>
    </citation>
    <scope>NUCLEOTIDE SEQUENCE [LARGE SCALE GENOMIC DNA]</scope>
    <source>
        <strain evidence="6 7">MCCC 1A01895</strain>
    </source>
</reference>
<name>A0ABS5I448_9GAMM</name>
<evidence type="ECO:0000256" key="2">
    <source>
        <dbReference type="ARBA" id="ARBA00023015"/>
    </source>
</evidence>
<evidence type="ECO:0000256" key="4">
    <source>
        <dbReference type="ARBA" id="ARBA00023163"/>
    </source>
</evidence>
<dbReference type="CDD" id="cd08422">
    <property type="entry name" value="PBP2_CrgA_like"/>
    <property type="match status" value="1"/>
</dbReference>
<feature type="domain" description="HTH lysR-type" evidence="5">
    <location>
        <begin position="1"/>
        <end position="60"/>
    </location>
</feature>
<dbReference type="Pfam" id="PF03466">
    <property type="entry name" value="LysR_substrate"/>
    <property type="match status" value="1"/>
</dbReference>
<dbReference type="EMBL" id="JAAIKR010000012">
    <property type="protein sequence ID" value="MBR9728809.1"/>
    <property type="molecule type" value="Genomic_DNA"/>
</dbReference>
<dbReference type="InterPro" id="IPR036388">
    <property type="entry name" value="WH-like_DNA-bd_sf"/>
</dbReference>
<dbReference type="PROSITE" id="PS50931">
    <property type="entry name" value="HTH_LYSR"/>
    <property type="match status" value="1"/>
</dbReference>
<dbReference type="PANTHER" id="PTHR30537:SF14">
    <property type="entry name" value="TRANSCRIPTIONAL REGULATOR LYSR FAMILY"/>
    <property type="match status" value="1"/>
</dbReference>
<dbReference type="Gene3D" id="1.10.10.10">
    <property type="entry name" value="Winged helix-like DNA-binding domain superfamily/Winged helix DNA-binding domain"/>
    <property type="match status" value="1"/>
</dbReference>
<dbReference type="Gene3D" id="3.40.190.290">
    <property type="match status" value="1"/>
</dbReference>
<dbReference type="PANTHER" id="PTHR30537">
    <property type="entry name" value="HTH-TYPE TRANSCRIPTIONAL REGULATOR"/>
    <property type="match status" value="1"/>
</dbReference>
<dbReference type="InterPro" id="IPR058163">
    <property type="entry name" value="LysR-type_TF_proteobact-type"/>
</dbReference>